<organism evidence="2 3">
    <name type="scientific">Liparis tanakae</name>
    <name type="common">Tanaka's snailfish</name>
    <dbReference type="NCBI Taxonomy" id="230148"/>
    <lineage>
        <taxon>Eukaryota</taxon>
        <taxon>Metazoa</taxon>
        <taxon>Chordata</taxon>
        <taxon>Craniata</taxon>
        <taxon>Vertebrata</taxon>
        <taxon>Euteleostomi</taxon>
        <taxon>Actinopterygii</taxon>
        <taxon>Neopterygii</taxon>
        <taxon>Teleostei</taxon>
        <taxon>Neoteleostei</taxon>
        <taxon>Acanthomorphata</taxon>
        <taxon>Eupercaria</taxon>
        <taxon>Perciformes</taxon>
        <taxon>Cottioidei</taxon>
        <taxon>Cottales</taxon>
        <taxon>Liparidae</taxon>
        <taxon>Liparis</taxon>
    </lineage>
</organism>
<evidence type="ECO:0000313" key="3">
    <source>
        <dbReference type="Proteomes" id="UP000314294"/>
    </source>
</evidence>
<protein>
    <submittedName>
        <fullName evidence="2">Coiled-coil domain-containing protein 81</fullName>
    </submittedName>
</protein>
<dbReference type="GO" id="GO:0005815">
    <property type="term" value="C:microtubule organizing center"/>
    <property type="evidence" value="ECO:0007669"/>
    <property type="project" value="TreeGrafter"/>
</dbReference>
<dbReference type="Pfam" id="PF18289">
    <property type="entry name" value="HU-CCDC81_euk_2"/>
    <property type="match status" value="1"/>
</dbReference>
<proteinExistence type="predicted"/>
<dbReference type="InterPro" id="IPR026295">
    <property type="entry name" value="CCD81"/>
</dbReference>
<dbReference type="Proteomes" id="UP000314294">
    <property type="component" value="Unassembled WGS sequence"/>
</dbReference>
<reference evidence="2 3" key="1">
    <citation type="submission" date="2019-03" db="EMBL/GenBank/DDBJ databases">
        <title>First draft genome of Liparis tanakae, snailfish: a comprehensive survey of snailfish specific genes.</title>
        <authorList>
            <person name="Kim W."/>
            <person name="Song I."/>
            <person name="Jeong J.-H."/>
            <person name="Kim D."/>
            <person name="Kim S."/>
            <person name="Ryu S."/>
            <person name="Song J.Y."/>
            <person name="Lee S.K."/>
        </authorList>
    </citation>
    <scope>NUCLEOTIDE SEQUENCE [LARGE SCALE GENOMIC DNA]</scope>
    <source>
        <tissue evidence="2">Muscle</tissue>
    </source>
</reference>
<dbReference type="InterPro" id="IPR040673">
    <property type="entry name" value="CCDC81_HU_dom_2"/>
</dbReference>
<keyword evidence="3" id="KW-1185">Reference proteome</keyword>
<gene>
    <name evidence="2" type="primary">Ccdc81</name>
    <name evidence="2" type="ORF">EYF80_015270</name>
</gene>
<evidence type="ECO:0000313" key="2">
    <source>
        <dbReference type="EMBL" id="TNN74490.1"/>
    </source>
</evidence>
<dbReference type="OrthoDB" id="125906at2759"/>
<comment type="caution">
    <text evidence="2">The sequence shown here is derived from an EMBL/GenBank/DDBJ whole genome shotgun (WGS) entry which is preliminary data.</text>
</comment>
<dbReference type="EMBL" id="SRLO01000113">
    <property type="protein sequence ID" value="TNN74490.1"/>
    <property type="molecule type" value="Genomic_DNA"/>
</dbReference>
<dbReference type="PANTHER" id="PTHR14362">
    <property type="entry name" value="COILED-COIL DOMAIN-CONTAINING PROTEIN 81"/>
    <property type="match status" value="1"/>
</dbReference>
<sequence length="127" mass="14121">MIQRPIFLLSGKLVQSLGLKQVRPLAAATHLPVVQLNFAAVSQETPFSRDVVEGCVRETLLLLVRALASEQNIFLIFQGIGVLTFKNNKVQMKFNRAFITAMDGTGRLLLAFNKVRIKSCMCVLECI</sequence>
<name>A0A4Z2I9D1_9TELE</name>
<dbReference type="AlphaFoldDB" id="A0A4Z2I9D1"/>
<evidence type="ECO:0000259" key="1">
    <source>
        <dbReference type="Pfam" id="PF18289"/>
    </source>
</evidence>
<accession>A0A4Z2I9D1</accession>
<feature type="domain" description="CCDC81 HU" evidence="1">
    <location>
        <begin position="32"/>
        <end position="106"/>
    </location>
</feature>
<dbReference type="PANTHER" id="PTHR14362:SF2">
    <property type="entry name" value="COILED-COIL DOMAIN-CONTAINING PROTEIN 81"/>
    <property type="match status" value="1"/>
</dbReference>